<name>A0A0F9TTU8_9ZZZZ</name>
<organism evidence="1">
    <name type="scientific">marine sediment metagenome</name>
    <dbReference type="NCBI Taxonomy" id="412755"/>
    <lineage>
        <taxon>unclassified sequences</taxon>
        <taxon>metagenomes</taxon>
        <taxon>ecological metagenomes</taxon>
    </lineage>
</organism>
<dbReference type="EMBL" id="LAZR01001013">
    <property type="protein sequence ID" value="KKN52561.1"/>
    <property type="molecule type" value="Genomic_DNA"/>
</dbReference>
<reference evidence="1" key="1">
    <citation type="journal article" date="2015" name="Nature">
        <title>Complex archaea that bridge the gap between prokaryotes and eukaryotes.</title>
        <authorList>
            <person name="Spang A."/>
            <person name="Saw J.H."/>
            <person name="Jorgensen S.L."/>
            <person name="Zaremba-Niedzwiedzka K."/>
            <person name="Martijn J."/>
            <person name="Lind A.E."/>
            <person name="van Eijk R."/>
            <person name="Schleper C."/>
            <person name="Guy L."/>
            <person name="Ettema T.J."/>
        </authorList>
    </citation>
    <scope>NUCLEOTIDE SEQUENCE</scope>
</reference>
<evidence type="ECO:0000313" key="1">
    <source>
        <dbReference type="EMBL" id="KKN52561.1"/>
    </source>
</evidence>
<dbReference type="AlphaFoldDB" id="A0A0F9TTU8"/>
<accession>A0A0F9TTU8</accession>
<protein>
    <submittedName>
        <fullName evidence="1">Uncharacterized protein</fullName>
    </submittedName>
</protein>
<sequence length="49" mass="5801">MTIEEAKYYATKKKEALLEKPMELFYLGFRAGKAWQKVAVDKQFEELTK</sequence>
<proteinExistence type="predicted"/>
<comment type="caution">
    <text evidence="1">The sequence shown here is derived from an EMBL/GenBank/DDBJ whole genome shotgun (WGS) entry which is preliminary data.</text>
</comment>
<gene>
    <name evidence="1" type="ORF">LCGC14_0611130</name>
</gene>